<keyword evidence="6" id="KW-0238">DNA-binding</keyword>
<dbReference type="InterPro" id="IPR032343">
    <property type="entry name" value="MBD2/MBD3_p55-bd"/>
</dbReference>
<evidence type="ECO:0000256" key="5">
    <source>
        <dbReference type="ARBA" id="ARBA00023015"/>
    </source>
</evidence>
<evidence type="ECO:0000256" key="8">
    <source>
        <dbReference type="ARBA" id="ARBA00023242"/>
    </source>
</evidence>
<name>A0A8S4AN22_9TELE</name>
<dbReference type="InterPro" id="IPR016177">
    <property type="entry name" value="DNA-bd_dom_sf"/>
</dbReference>
<accession>A0A8S4AN22</accession>
<keyword evidence="3" id="KW-0158">Chromosome</keyword>
<evidence type="ECO:0000313" key="11">
    <source>
        <dbReference type="EMBL" id="CAG5867136.1"/>
    </source>
</evidence>
<dbReference type="GO" id="GO:0006346">
    <property type="term" value="P:DNA methylation-dependent constitutive heterochromatin formation"/>
    <property type="evidence" value="ECO:0007669"/>
    <property type="project" value="TreeGrafter"/>
</dbReference>
<evidence type="ECO:0000256" key="2">
    <source>
        <dbReference type="ARBA" id="ARBA00004286"/>
    </source>
</evidence>
<proteinExistence type="predicted"/>
<keyword evidence="8" id="KW-0539">Nucleus</keyword>
<organism evidence="11 12">
    <name type="scientific">Menidia menidia</name>
    <name type="common">Atlantic silverside</name>
    <dbReference type="NCBI Taxonomy" id="238744"/>
    <lineage>
        <taxon>Eukaryota</taxon>
        <taxon>Metazoa</taxon>
        <taxon>Chordata</taxon>
        <taxon>Craniata</taxon>
        <taxon>Vertebrata</taxon>
        <taxon>Euteleostomi</taxon>
        <taxon>Actinopterygii</taxon>
        <taxon>Neopterygii</taxon>
        <taxon>Teleostei</taxon>
        <taxon>Neoteleostei</taxon>
        <taxon>Acanthomorphata</taxon>
        <taxon>Ovalentaria</taxon>
        <taxon>Atherinomorphae</taxon>
        <taxon>Atheriniformes</taxon>
        <taxon>Atherinopsidae</taxon>
        <taxon>Menidiinae</taxon>
        <taxon>Menidia</taxon>
    </lineage>
</organism>
<dbReference type="PANTHER" id="PTHR12396">
    <property type="entry name" value="METHYL-CPG BINDING PROTEIN, MBD"/>
    <property type="match status" value="1"/>
</dbReference>
<dbReference type="SMART" id="SM00391">
    <property type="entry name" value="MBD"/>
    <property type="match status" value="1"/>
</dbReference>
<dbReference type="GO" id="GO:0000785">
    <property type="term" value="C:chromatin"/>
    <property type="evidence" value="ECO:0007669"/>
    <property type="project" value="UniProtKB-ARBA"/>
</dbReference>
<dbReference type="InterPro" id="IPR025884">
    <property type="entry name" value="MeCpG-bd_2/3_C_dom"/>
</dbReference>
<keyword evidence="7" id="KW-0804">Transcription</keyword>
<comment type="subcellular location">
    <subcellularLocation>
        <location evidence="2">Chromosome</location>
    </subcellularLocation>
    <subcellularLocation>
        <location evidence="1">Nucleus</location>
    </subcellularLocation>
</comment>
<evidence type="ECO:0000256" key="3">
    <source>
        <dbReference type="ARBA" id="ARBA00022454"/>
    </source>
</evidence>
<dbReference type="PANTHER" id="PTHR12396:SF5">
    <property type="entry name" value="METHYL-CPG-BINDING DOMAIN PROTEIN 2"/>
    <property type="match status" value="1"/>
</dbReference>
<dbReference type="InterPro" id="IPR001739">
    <property type="entry name" value="Methyl_CpG_DNA-bd"/>
</dbReference>
<dbReference type="Pfam" id="PF16564">
    <property type="entry name" value="MBDa"/>
    <property type="match status" value="1"/>
</dbReference>
<feature type="region of interest" description="Disordered" evidence="9">
    <location>
        <begin position="51"/>
        <end position="119"/>
    </location>
</feature>
<reference evidence="11" key="1">
    <citation type="submission" date="2021-05" db="EMBL/GenBank/DDBJ databases">
        <authorList>
            <person name="Tigano A."/>
        </authorList>
    </citation>
    <scope>NUCLEOTIDE SEQUENCE</scope>
</reference>
<sequence length="412" mass="44173">MHTGFSVFLERDTSEPSFPNRRSLTGCARVCVCVSVSVSCQRYLRRHRLPSVHSGRDRSGSDEPPAPRGRPEAKLRGRIRLHLSSPSPPGEPLTVLSGPEPSRGRRSGSPPGAESGWPLKAGARAEPEAAACVTPVTSLCRLGSPPRRSASAGGGGGVGWQGGGVGRGGGGGPGSPESGRSARAVMERKRMDCPALPPGWKKEEVIRKSGLSAGKSDVYYYSPTGKKFRSKPQLSRYLGNTVDLACFDFRTGKMMPGKLQKNKQRFRHDPLSLAKGGKPDLNTTLPIRQTASIFKQPVTKVTSHPGNKVKADFQKATEQPRQLFWEKRLKGLRSSDVTEQVLRTMDLPKGIQGVGPDPSSDTLLSAIASALHMSSAPITGQTSVAADKSPAIWLNASQPLCKPFTVTDEQIR</sequence>
<feature type="compositionally biased region" description="Gly residues" evidence="9">
    <location>
        <begin position="152"/>
        <end position="174"/>
    </location>
</feature>
<dbReference type="Gene3D" id="3.30.890.10">
    <property type="entry name" value="Methyl-cpg-binding Protein 2, Chain A"/>
    <property type="match status" value="1"/>
</dbReference>
<keyword evidence="4" id="KW-0597">Phosphoprotein</keyword>
<dbReference type="FunFam" id="3.30.890.10:FF:000003">
    <property type="entry name" value="methyl-CpG-binding domain protein 2"/>
    <property type="match status" value="1"/>
</dbReference>
<evidence type="ECO:0000256" key="6">
    <source>
        <dbReference type="ARBA" id="ARBA00023125"/>
    </source>
</evidence>
<dbReference type="Pfam" id="PF14048">
    <property type="entry name" value="MBD_C"/>
    <property type="match status" value="1"/>
</dbReference>
<keyword evidence="5" id="KW-0805">Transcription regulation</keyword>
<evidence type="ECO:0000259" key="10">
    <source>
        <dbReference type="PROSITE" id="PS50982"/>
    </source>
</evidence>
<dbReference type="OrthoDB" id="10072024at2759"/>
<evidence type="ECO:0000256" key="1">
    <source>
        <dbReference type="ARBA" id="ARBA00004123"/>
    </source>
</evidence>
<dbReference type="CDD" id="cd01396">
    <property type="entry name" value="MeCP2_MBD"/>
    <property type="match status" value="1"/>
</dbReference>
<evidence type="ECO:0000256" key="9">
    <source>
        <dbReference type="SAM" id="MobiDB-lite"/>
    </source>
</evidence>
<feature type="region of interest" description="Disordered" evidence="9">
    <location>
        <begin position="143"/>
        <end position="181"/>
    </location>
</feature>
<feature type="domain" description="MBD" evidence="10">
    <location>
        <begin position="186"/>
        <end position="254"/>
    </location>
</feature>
<protein>
    <submittedName>
        <fullName evidence="11">(Atlantic silverside) hypothetical protein</fullName>
    </submittedName>
</protein>
<dbReference type="AlphaFoldDB" id="A0A8S4AN22"/>
<dbReference type="GO" id="GO:0008327">
    <property type="term" value="F:methyl-CpG binding"/>
    <property type="evidence" value="ECO:0007669"/>
    <property type="project" value="TreeGrafter"/>
</dbReference>
<keyword evidence="12" id="KW-1185">Reference proteome</keyword>
<gene>
    <name evidence="11" type="ORF">MMEN_LOCUS3949</name>
</gene>
<comment type="caution">
    <text evidence="11">The sequence shown here is derived from an EMBL/GenBank/DDBJ whole genome shotgun (WGS) entry which is preliminary data.</text>
</comment>
<dbReference type="Pfam" id="PF01429">
    <property type="entry name" value="MBD"/>
    <property type="match status" value="1"/>
</dbReference>
<feature type="compositionally biased region" description="Low complexity" evidence="9">
    <location>
        <begin position="97"/>
        <end position="119"/>
    </location>
</feature>
<evidence type="ECO:0000256" key="7">
    <source>
        <dbReference type="ARBA" id="ARBA00023163"/>
    </source>
</evidence>
<dbReference type="GO" id="GO:0000118">
    <property type="term" value="C:histone deacetylase complex"/>
    <property type="evidence" value="ECO:0007669"/>
    <property type="project" value="UniProtKB-ARBA"/>
</dbReference>
<evidence type="ECO:0000313" key="12">
    <source>
        <dbReference type="Proteomes" id="UP000677803"/>
    </source>
</evidence>
<dbReference type="GO" id="GO:0000122">
    <property type="term" value="P:negative regulation of transcription by RNA polymerase II"/>
    <property type="evidence" value="ECO:0007669"/>
    <property type="project" value="TreeGrafter"/>
</dbReference>
<feature type="region of interest" description="Disordered" evidence="9">
    <location>
        <begin position="1"/>
        <end position="20"/>
    </location>
</feature>
<dbReference type="SUPFAM" id="SSF54171">
    <property type="entry name" value="DNA-binding domain"/>
    <property type="match status" value="1"/>
</dbReference>
<evidence type="ECO:0000256" key="4">
    <source>
        <dbReference type="ARBA" id="ARBA00022553"/>
    </source>
</evidence>
<dbReference type="Proteomes" id="UP000677803">
    <property type="component" value="Unassembled WGS sequence"/>
</dbReference>
<dbReference type="PROSITE" id="PS50982">
    <property type="entry name" value="MBD"/>
    <property type="match status" value="1"/>
</dbReference>
<dbReference type="EMBL" id="CAJRST010003335">
    <property type="protein sequence ID" value="CAG5867136.1"/>
    <property type="molecule type" value="Genomic_DNA"/>
</dbReference>